<proteinExistence type="predicted"/>
<feature type="non-terminal residue" evidence="1">
    <location>
        <position position="40"/>
    </location>
</feature>
<sequence>MKKVYIKRIDNDEIVREIDVTGKSERSIDQMVDVMMINLN</sequence>
<name>A0A0F9ARS5_9ZZZZ</name>
<comment type="caution">
    <text evidence="1">The sequence shown here is derived from an EMBL/GenBank/DDBJ whole genome shotgun (WGS) entry which is preliminary data.</text>
</comment>
<dbReference type="EMBL" id="LAZR01044567">
    <property type="protein sequence ID" value="KKL04332.1"/>
    <property type="molecule type" value="Genomic_DNA"/>
</dbReference>
<gene>
    <name evidence="1" type="ORF">LCGC14_2617100</name>
</gene>
<organism evidence="1">
    <name type="scientific">marine sediment metagenome</name>
    <dbReference type="NCBI Taxonomy" id="412755"/>
    <lineage>
        <taxon>unclassified sequences</taxon>
        <taxon>metagenomes</taxon>
        <taxon>ecological metagenomes</taxon>
    </lineage>
</organism>
<protein>
    <submittedName>
        <fullName evidence="1">Uncharacterized protein</fullName>
    </submittedName>
</protein>
<reference evidence="1" key="1">
    <citation type="journal article" date="2015" name="Nature">
        <title>Complex archaea that bridge the gap between prokaryotes and eukaryotes.</title>
        <authorList>
            <person name="Spang A."/>
            <person name="Saw J.H."/>
            <person name="Jorgensen S.L."/>
            <person name="Zaremba-Niedzwiedzka K."/>
            <person name="Martijn J."/>
            <person name="Lind A.E."/>
            <person name="van Eijk R."/>
            <person name="Schleper C."/>
            <person name="Guy L."/>
            <person name="Ettema T.J."/>
        </authorList>
    </citation>
    <scope>NUCLEOTIDE SEQUENCE</scope>
</reference>
<evidence type="ECO:0000313" key="1">
    <source>
        <dbReference type="EMBL" id="KKL04332.1"/>
    </source>
</evidence>
<accession>A0A0F9ARS5</accession>
<dbReference type="AlphaFoldDB" id="A0A0F9ARS5"/>